<sequence>RRVNNEIEKLITFVGEKKVIELDDVNQVCGWVKIFFEWEITDSLGKVDFERSLIVLNNLFKEGVKPEYILGSMAKFFRDIFLAKLLLKEKSLDRKAIFKELRPHIHEKFGNFYAAKFKEFFSLVEKFSMRDLNRVLAELEEVDLKMKTTSLTPQTLLETFLFDYCSPRKKERITWRERRD</sequence>
<evidence type="ECO:0000259" key="8">
    <source>
        <dbReference type="Pfam" id="PF21694"/>
    </source>
</evidence>
<dbReference type="GO" id="GO:0006261">
    <property type="term" value="P:DNA-templated DNA replication"/>
    <property type="evidence" value="ECO:0007669"/>
    <property type="project" value="TreeGrafter"/>
</dbReference>
<dbReference type="SUPFAM" id="SSF48019">
    <property type="entry name" value="post-AAA+ oligomerization domain-like"/>
    <property type="match status" value="1"/>
</dbReference>
<dbReference type="PANTHER" id="PTHR34388">
    <property type="entry name" value="DNA POLYMERASE III SUBUNIT DELTA"/>
    <property type="match status" value="1"/>
</dbReference>
<dbReference type="EC" id="2.7.7.7" evidence="1"/>
<keyword evidence="4" id="KW-0235">DNA replication</keyword>
<dbReference type="NCBIfam" id="TIGR01128">
    <property type="entry name" value="holA"/>
    <property type="match status" value="1"/>
</dbReference>
<reference evidence="9" key="1">
    <citation type="journal article" date="2014" name="Front. Microbiol.">
        <title>High frequency of phylogenetically diverse reductive dehalogenase-homologous genes in deep subseafloor sedimentary metagenomes.</title>
        <authorList>
            <person name="Kawai M."/>
            <person name="Futagami T."/>
            <person name="Toyoda A."/>
            <person name="Takaki Y."/>
            <person name="Nishi S."/>
            <person name="Hori S."/>
            <person name="Arai W."/>
            <person name="Tsubouchi T."/>
            <person name="Morono Y."/>
            <person name="Uchiyama I."/>
            <person name="Ito T."/>
            <person name="Fujiyama A."/>
            <person name="Inagaki F."/>
            <person name="Takami H."/>
        </authorList>
    </citation>
    <scope>NUCLEOTIDE SEQUENCE</scope>
    <source>
        <strain evidence="9">Expedition CK06-06</strain>
    </source>
</reference>
<dbReference type="InterPro" id="IPR048466">
    <property type="entry name" value="DNA_pol3_delta-like_C"/>
</dbReference>
<organism evidence="9">
    <name type="scientific">marine sediment metagenome</name>
    <dbReference type="NCBI Taxonomy" id="412755"/>
    <lineage>
        <taxon>unclassified sequences</taxon>
        <taxon>metagenomes</taxon>
        <taxon>ecological metagenomes</taxon>
    </lineage>
</organism>
<feature type="non-terminal residue" evidence="9">
    <location>
        <position position="1"/>
    </location>
</feature>
<dbReference type="InterPro" id="IPR005790">
    <property type="entry name" value="DNA_polIII_delta"/>
</dbReference>
<dbReference type="Pfam" id="PF21694">
    <property type="entry name" value="DNA_pol3_delta_C"/>
    <property type="match status" value="1"/>
</dbReference>
<feature type="domain" description="DNA polymerase III delta subunit-like C-terminal" evidence="8">
    <location>
        <begin position="39"/>
        <end position="163"/>
    </location>
</feature>
<evidence type="ECO:0000256" key="6">
    <source>
        <dbReference type="ARBA" id="ARBA00034754"/>
    </source>
</evidence>
<name>X0UWV9_9ZZZZ</name>
<dbReference type="PANTHER" id="PTHR34388:SF1">
    <property type="entry name" value="DNA POLYMERASE III SUBUNIT DELTA"/>
    <property type="match status" value="1"/>
</dbReference>
<evidence type="ECO:0000313" key="9">
    <source>
        <dbReference type="EMBL" id="GAF92920.1"/>
    </source>
</evidence>
<dbReference type="AlphaFoldDB" id="X0UWV9"/>
<dbReference type="Gene3D" id="1.10.8.60">
    <property type="match status" value="1"/>
</dbReference>
<comment type="similarity">
    <text evidence="6">Belongs to the DNA polymerase HolA subunit family.</text>
</comment>
<evidence type="ECO:0000256" key="3">
    <source>
        <dbReference type="ARBA" id="ARBA00022695"/>
    </source>
</evidence>
<gene>
    <name evidence="9" type="ORF">S01H1_25873</name>
</gene>
<comment type="catalytic activity">
    <reaction evidence="7">
        <text>DNA(n) + a 2'-deoxyribonucleoside 5'-triphosphate = DNA(n+1) + diphosphate</text>
        <dbReference type="Rhea" id="RHEA:22508"/>
        <dbReference type="Rhea" id="RHEA-COMP:17339"/>
        <dbReference type="Rhea" id="RHEA-COMP:17340"/>
        <dbReference type="ChEBI" id="CHEBI:33019"/>
        <dbReference type="ChEBI" id="CHEBI:61560"/>
        <dbReference type="ChEBI" id="CHEBI:173112"/>
        <dbReference type="EC" id="2.7.7.7"/>
    </reaction>
</comment>
<evidence type="ECO:0000256" key="7">
    <source>
        <dbReference type="ARBA" id="ARBA00049244"/>
    </source>
</evidence>
<dbReference type="GO" id="GO:0009360">
    <property type="term" value="C:DNA polymerase III complex"/>
    <property type="evidence" value="ECO:0007669"/>
    <property type="project" value="TreeGrafter"/>
</dbReference>
<keyword evidence="3" id="KW-0548">Nucleotidyltransferase</keyword>
<evidence type="ECO:0000256" key="4">
    <source>
        <dbReference type="ARBA" id="ARBA00022705"/>
    </source>
</evidence>
<dbReference type="Gene3D" id="1.20.272.10">
    <property type="match status" value="1"/>
</dbReference>
<evidence type="ECO:0000256" key="5">
    <source>
        <dbReference type="ARBA" id="ARBA00022932"/>
    </source>
</evidence>
<proteinExistence type="inferred from homology"/>
<keyword evidence="5" id="KW-0239">DNA-directed DNA polymerase</keyword>
<accession>X0UWV9</accession>
<keyword evidence="2" id="KW-0808">Transferase</keyword>
<evidence type="ECO:0000256" key="2">
    <source>
        <dbReference type="ARBA" id="ARBA00022679"/>
    </source>
</evidence>
<protein>
    <recommendedName>
        <fullName evidence="1">DNA-directed DNA polymerase</fullName>
        <ecNumber evidence="1">2.7.7.7</ecNumber>
    </recommendedName>
</protein>
<comment type="caution">
    <text evidence="9">The sequence shown here is derived from an EMBL/GenBank/DDBJ whole genome shotgun (WGS) entry which is preliminary data.</text>
</comment>
<dbReference type="InterPro" id="IPR008921">
    <property type="entry name" value="DNA_pol3_clamp-load_cplx_C"/>
</dbReference>
<dbReference type="GO" id="GO:0003887">
    <property type="term" value="F:DNA-directed DNA polymerase activity"/>
    <property type="evidence" value="ECO:0007669"/>
    <property type="project" value="UniProtKB-KW"/>
</dbReference>
<dbReference type="EMBL" id="BARS01015658">
    <property type="protein sequence ID" value="GAF92920.1"/>
    <property type="molecule type" value="Genomic_DNA"/>
</dbReference>
<dbReference type="GO" id="GO:0003677">
    <property type="term" value="F:DNA binding"/>
    <property type="evidence" value="ECO:0007669"/>
    <property type="project" value="InterPro"/>
</dbReference>
<evidence type="ECO:0000256" key="1">
    <source>
        <dbReference type="ARBA" id="ARBA00012417"/>
    </source>
</evidence>